<evidence type="ECO:0000313" key="5">
    <source>
        <dbReference type="Proteomes" id="UP001056201"/>
    </source>
</evidence>
<dbReference type="RefSeq" id="WP_250197180.1">
    <property type="nucleotide sequence ID" value="NZ_CP097636.1"/>
</dbReference>
<dbReference type="InterPro" id="IPR011010">
    <property type="entry name" value="DNA_brk_join_enz"/>
</dbReference>
<protein>
    <submittedName>
        <fullName evidence="4">Tyrosine-type recombinase/integrase</fullName>
    </submittedName>
</protein>
<evidence type="ECO:0000313" key="4">
    <source>
        <dbReference type="EMBL" id="URI08962.1"/>
    </source>
</evidence>
<dbReference type="InterPro" id="IPR002104">
    <property type="entry name" value="Integrase_catalytic"/>
</dbReference>
<dbReference type="Pfam" id="PF00589">
    <property type="entry name" value="Phage_integrase"/>
    <property type="match status" value="1"/>
</dbReference>
<dbReference type="InterPro" id="IPR050090">
    <property type="entry name" value="Tyrosine_recombinase_XerCD"/>
</dbReference>
<proteinExistence type="predicted"/>
<reference evidence="4" key="1">
    <citation type="submission" date="2022-05" db="EMBL/GenBank/DDBJ databases">
        <title>An RpoN-dependent PEP-CTERM gene is involved in floc formation of an Aquincola tertiaricarbonis strain.</title>
        <authorList>
            <person name="Qiu D."/>
            <person name="Xia M."/>
        </authorList>
    </citation>
    <scope>NUCLEOTIDE SEQUENCE</scope>
    <source>
        <strain evidence="4">RN12</strain>
    </source>
</reference>
<dbReference type="PANTHER" id="PTHR30349:SF64">
    <property type="entry name" value="PROPHAGE INTEGRASE INTD-RELATED"/>
    <property type="match status" value="1"/>
</dbReference>
<evidence type="ECO:0000256" key="1">
    <source>
        <dbReference type="ARBA" id="ARBA00022908"/>
    </source>
</evidence>
<name>A0ABY4S6K1_AQUTE</name>
<feature type="domain" description="Tyr recombinase" evidence="3">
    <location>
        <begin position="186"/>
        <end position="383"/>
    </location>
</feature>
<accession>A0ABY4S6K1</accession>
<dbReference type="EMBL" id="CP097636">
    <property type="protein sequence ID" value="URI08962.1"/>
    <property type="molecule type" value="Genomic_DNA"/>
</dbReference>
<evidence type="ECO:0000256" key="2">
    <source>
        <dbReference type="ARBA" id="ARBA00023172"/>
    </source>
</evidence>
<evidence type="ECO:0000259" key="3">
    <source>
        <dbReference type="PROSITE" id="PS51898"/>
    </source>
</evidence>
<keyword evidence="1" id="KW-0229">DNA integration</keyword>
<gene>
    <name evidence="4" type="ORF">MW290_25675</name>
</gene>
<organism evidence="4 5">
    <name type="scientific">Aquincola tertiaricarbonis</name>
    <dbReference type="NCBI Taxonomy" id="391953"/>
    <lineage>
        <taxon>Bacteria</taxon>
        <taxon>Pseudomonadati</taxon>
        <taxon>Pseudomonadota</taxon>
        <taxon>Betaproteobacteria</taxon>
        <taxon>Burkholderiales</taxon>
        <taxon>Sphaerotilaceae</taxon>
        <taxon>Aquincola</taxon>
    </lineage>
</organism>
<dbReference type="SUPFAM" id="SSF56349">
    <property type="entry name" value="DNA breaking-rejoining enzymes"/>
    <property type="match status" value="1"/>
</dbReference>
<dbReference type="Proteomes" id="UP001056201">
    <property type="component" value="Chromosome 2"/>
</dbReference>
<dbReference type="InterPro" id="IPR013762">
    <property type="entry name" value="Integrase-like_cat_sf"/>
</dbReference>
<sequence>MASITPRSGKFQLRVKHRLLPKPFFFTFDTYDRASTYGQQLEALLARGIVPQDLLEPPEPGRKADQRLSVVIGEYLNLAPVAETDVPLLQLIRGEVGEARVSDVTVRWAEDYVRRLKAEKNLAPGSIRKRVGSLGRVVDWHINRTTEKNETRPPNALRLLPRGYSAYNQQDAENLPDGMQPKVDVSRGFRLGEEIEAAVKRVLAGEKRPDRERPWPVDPGFPVLFELIINTGMRLIECFRLRVDQLDLQGRLIHVEGSKGHRGKLKPRTVPIGSKLAEQLRTWCEGRKGLVFDYWDGSPDDKRRCSARLSARFATLFDYAGAPHLTEHDLRHEATCRWFELRRPAGGWTFNEVEICKIMGWTDTRMALRYASLRGSDLSARMD</sequence>
<dbReference type="Gene3D" id="1.10.443.10">
    <property type="entry name" value="Intergrase catalytic core"/>
    <property type="match status" value="1"/>
</dbReference>
<dbReference type="PANTHER" id="PTHR30349">
    <property type="entry name" value="PHAGE INTEGRASE-RELATED"/>
    <property type="match status" value="1"/>
</dbReference>
<keyword evidence="5" id="KW-1185">Reference proteome</keyword>
<dbReference type="PROSITE" id="PS51898">
    <property type="entry name" value="TYR_RECOMBINASE"/>
    <property type="match status" value="1"/>
</dbReference>
<keyword evidence="2" id="KW-0233">DNA recombination</keyword>